<dbReference type="EMBL" id="NXGX01000006">
    <property type="protein sequence ID" value="PKR57428.1"/>
    <property type="molecule type" value="Genomic_DNA"/>
</dbReference>
<sequence length="160" mass="17540">MHIREAAPRDKDAILAIVEPILRAGDTYAIDPNLTRDQIADYWLGADKTTLVAEQDGQILGTYYIRTNQAGGGAHVCNCGYMVAPNASGQGLARKMCEDSLVRAKDLGYRAMQFNFVIASNAAAIHLWPKLGFEVVGRLPDAFMHPTLGETDALVMYRKL</sequence>
<dbReference type="GO" id="GO:0016747">
    <property type="term" value="F:acyltransferase activity, transferring groups other than amino-acyl groups"/>
    <property type="evidence" value="ECO:0007669"/>
    <property type="project" value="InterPro"/>
</dbReference>
<dbReference type="SUPFAM" id="SSF55729">
    <property type="entry name" value="Acyl-CoA N-acyltransferases (Nat)"/>
    <property type="match status" value="1"/>
</dbReference>
<dbReference type="Pfam" id="PF00583">
    <property type="entry name" value="Acetyltransf_1"/>
    <property type="match status" value="1"/>
</dbReference>
<dbReference type="PROSITE" id="PS51186">
    <property type="entry name" value="GNAT"/>
    <property type="match status" value="1"/>
</dbReference>
<keyword evidence="3" id="KW-1185">Reference proteome</keyword>
<evidence type="ECO:0000313" key="3">
    <source>
        <dbReference type="Proteomes" id="UP000233332"/>
    </source>
</evidence>
<evidence type="ECO:0000259" key="1">
    <source>
        <dbReference type="PROSITE" id="PS51186"/>
    </source>
</evidence>
<keyword evidence="2" id="KW-0808">Transferase</keyword>
<dbReference type="InterPro" id="IPR052742">
    <property type="entry name" value="Mito_N-acetyltransferase"/>
</dbReference>
<dbReference type="RefSeq" id="WP_101303673.1">
    <property type="nucleotide sequence ID" value="NZ_NXGX01000006.1"/>
</dbReference>
<dbReference type="Proteomes" id="UP000233332">
    <property type="component" value="Unassembled WGS sequence"/>
</dbReference>
<name>A0A2N3L3P6_9PROT</name>
<gene>
    <name evidence="2" type="ORF">COO92_15890</name>
</gene>
<comment type="caution">
    <text evidence="2">The sequence shown here is derived from an EMBL/GenBank/DDBJ whole genome shotgun (WGS) entry which is preliminary data.</text>
</comment>
<evidence type="ECO:0000313" key="2">
    <source>
        <dbReference type="EMBL" id="PKR57428.1"/>
    </source>
</evidence>
<dbReference type="PANTHER" id="PTHR43138:SF1">
    <property type="entry name" value="N-ACETYLTRANSFERASE ACA1"/>
    <property type="match status" value="1"/>
</dbReference>
<proteinExistence type="predicted"/>
<dbReference type="CDD" id="cd04301">
    <property type="entry name" value="NAT_SF"/>
    <property type="match status" value="1"/>
</dbReference>
<dbReference type="InterPro" id="IPR016181">
    <property type="entry name" value="Acyl_CoA_acyltransferase"/>
</dbReference>
<organism evidence="2 3">
    <name type="scientific">Thalassospira lohafexi</name>
    <dbReference type="NCBI Taxonomy" id="744227"/>
    <lineage>
        <taxon>Bacteria</taxon>
        <taxon>Pseudomonadati</taxon>
        <taxon>Pseudomonadota</taxon>
        <taxon>Alphaproteobacteria</taxon>
        <taxon>Rhodospirillales</taxon>
        <taxon>Thalassospiraceae</taxon>
        <taxon>Thalassospira</taxon>
    </lineage>
</organism>
<dbReference type="InterPro" id="IPR000182">
    <property type="entry name" value="GNAT_dom"/>
</dbReference>
<protein>
    <submittedName>
        <fullName evidence="2">GNAT family N-acetyltransferase</fullName>
    </submittedName>
</protein>
<accession>A0A2N3L3P6</accession>
<dbReference type="PANTHER" id="PTHR43138">
    <property type="entry name" value="ACETYLTRANSFERASE, GNAT FAMILY"/>
    <property type="match status" value="1"/>
</dbReference>
<dbReference type="Gene3D" id="3.40.630.30">
    <property type="match status" value="1"/>
</dbReference>
<reference evidence="2 3" key="1">
    <citation type="submission" date="2017-09" db="EMBL/GenBank/DDBJ databases">
        <title>Biodiversity and function of Thalassospira species in the particle-attached aromatic-hydrocarbon-degrading consortia from the surface seawater of the China South Sea.</title>
        <authorList>
            <person name="Dong C."/>
            <person name="Lai Q."/>
            <person name="Shao Z."/>
        </authorList>
    </citation>
    <scope>NUCLEOTIDE SEQUENCE [LARGE SCALE GENOMIC DNA]</scope>
    <source>
        <strain evidence="2 3">139Z-12</strain>
    </source>
</reference>
<feature type="domain" description="N-acetyltransferase" evidence="1">
    <location>
        <begin position="1"/>
        <end position="160"/>
    </location>
</feature>
<dbReference type="AlphaFoldDB" id="A0A2N3L3P6"/>